<proteinExistence type="inferred from homology"/>
<name>A0A644W6J5_9ZZZZ</name>
<dbReference type="AlphaFoldDB" id="A0A644W6J5"/>
<dbReference type="PANTHER" id="PTHR43673">
    <property type="entry name" value="NAD(P)H NITROREDUCTASE YDGI-RELATED"/>
    <property type="match status" value="1"/>
</dbReference>
<dbReference type="InterPro" id="IPR000415">
    <property type="entry name" value="Nitroreductase-like"/>
</dbReference>
<dbReference type="PANTHER" id="PTHR43673:SF10">
    <property type="entry name" value="NADH DEHYDROGENASE_NAD(P)H NITROREDUCTASE XCC3605-RELATED"/>
    <property type="match status" value="1"/>
</dbReference>
<protein>
    <submittedName>
        <fullName evidence="4">FMN reductase [NAD(P)H]</fullName>
        <ecNumber evidence="4">1.5.1.39</ecNumber>
    </submittedName>
</protein>
<reference evidence="4" key="1">
    <citation type="submission" date="2019-08" db="EMBL/GenBank/DDBJ databases">
        <authorList>
            <person name="Kucharzyk K."/>
            <person name="Murdoch R.W."/>
            <person name="Higgins S."/>
            <person name="Loffler F."/>
        </authorList>
    </citation>
    <scope>NUCLEOTIDE SEQUENCE</scope>
</reference>
<organism evidence="4">
    <name type="scientific">bioreactor metagenome</name>
    <dbReference type="NCBI Taxonomy" id="1076179"/>
    <lineage>
        <taxon>unclassified sequences</taxon>
        <taxon>metagenomes</taxon>
        <taxon>ecological metagenomes</taxon>
    </lineage>
</organism>
<accession>A0A644W6J5</accession>
<evidence type="ECO:0000313" key="4">
    <source>
        <dbReference type="EMBL" id="MPL99100.1"/>
    </source>
</evidence>
<dbReference type="EMBL" id="VSSQ01000647">
    <property type="protein sequence ID" value="MPL99100.1"/>
    <property type="molecule type" value="Genomic_DNA"/>
</dbReference>
<evidence type="ECO:0000259" key="3">
    <source>
        <dbReference type="Pfam" id="PF00881"/>
    </source>
</evidence>
<dbReference type="InterPro" id="IPR029479">
    <property type="entry name" value="Nitroreductase"/>
</dbReference>
<dbReference type="Gene3D" id="3.40.109.10">
    <property type="entry name" value="NADH Oxidase"/>
    <property type="match status" value="1"/>
</dbReference>
<dbReference type="EC" id="1.5.1.39" evidence="4"/>
<sequence>MSQFFQELVRKRQSDRAYTDKPVEPEKIERVLEAARMAPSACNAQPWKMIIVTDPEKRLQIADACTSKTLSMNHFSKQAPVQIVLVEENANFNSKFGSMVKQIHYPHLDLGIVAAHICLAAADEGLGTCMLGWLNEKKIRTILDIPGNKKVMLVILLGYSAQETREKKRKKIKEVVSWEKY</sequence>
<dbReference type="SUPFAM" id="SSF55469">
    <property type="entry name" value="FMN-dependent nitroreductase-like"/>
    <property type="match status" value="1"/>
</dbReference>
<dbReference type="GO" id="GO:0008752">
    <property type="term" value="F:FMN reductase [NAD(P)H] activity"/>
    <property type="evidence" value="ECO:0007669"/>
    <property type="project" value="UniProtKB-EC"/>
</dbReference>
<feature type="domain" description="Nitroreductase" evidence="3">
    <location>
        <begin position="9"/>
        <end position="159"/>
    </location>
</feature>
<gene>
    <name evidence="4" type="primary">nfrA2_6</name>
    <name evidence="4" type="ORF">SDC9_45315</name>
</gene>
<comment type="similarity">
    <text evidence="1">Belongs to the nitroreductase family.</text>
</comment>
<keyword evidence="2 4" id="KW-0560">Oxidoreductase</keyword>
<evidence type="ECO:0000256" key="2">
    <source>
        <dbReference type="ARBA" id="ARBA00023002"/>
    </source>
</evidence>
<evidence type="ECO:0000256" key="1">
    <source>
        <dbReference type="ARBA" id="ARBA00007118"/>
    </source>
</evidence>
<comment type="caution">
    <text evidence="4">The sequence shown here is derived from an EMBL/GenBank/DDBJ whole genome shotgun (WGS) entry which is preliminary data.</text>
</comment>
<dbReference type="Pfam" id="PF00881">
    <property type="entry name" value="Nitroreductase"/>
    <property type="match status" value="1"/>
</dbReference>